<keyword evidence="2" id="KW-0813">Transport</keyword>
<dbReference type="OrthoDB" id="10021397at2759"/>
<feature type="transmembrane region" description="Helical" evidence="8">
    <location>
        <begin position="367"/>
        <end position="389"/>
    </location>
</feature>
<evidence type="ECO:0000256" key="2">
    <source>
        <dbReference type="ARBA" id="ARBA00022448"/>
    </source>
</evidence>
<feature type="transmembrane region" description="Helical" evidence="8">
    <location>
        <begin position="477"/>
        <end position="495"/>
    </location>
</feature>
<accession>A0A6A5SEZ1</accession>
<feature type="transmembrane region" description="Helical" evidence="8">
    <location>
        <begin position="264"/>
        <end position="285"/>
    </location>
</feature>
<feature type="domain" description="Major facilitator superfamily (MFS) profile" evidence="9">
    <location>
        <begin position="174"/>
        <end position="666"/>
    </location>
</feature>
<dbReference type="GO" id="GO:0022857">
    <property type="term" value="F:transmembrane transporter activity"/>
    <property type="evidence" value="ECO:0007669"/>
    <property type="project" value="InterPro"/>
</dbReference>
<dbReference type="PANTHER" id="PTHR23501:SF187">
    <property type="entry name" value="MAJOR FACILITATOR SUPERFAMILY (MFS) PROFILE DOMAIN-CONTAINING PROTEIN"/>
    <property type="match status" value="1"/>
</dbReference>
<dbReference type="Proteomes" id="UP000800038">
    <property type="component" value="Unassembled WGS sequence"/>
</dbReference>
<evidence type="ECO:0000256" key="1">
    <source>
        <dbReference type="ARBA" id="ARBA00004141"/>
    </source>
</evidence>
<evidence type="ECO:0000256" key="8">
    <source>
        <dbReference type="SAM" id="Phobius"/>
    </source>
</evidence>
<feature type="transmembrane region" description="Helical" evidence="8">
    <location>
        <begin position="502"/>
        <end position="521"/>
    </location>
</feature>
<keyword evidence="6" id="KW-0325">Glycoprotein</keyword>
<feature type="transmembrane region" description="Helical" evidence="8">
    <location>
        <begin position="642"/>
        <end position="660"/>
    </location>
</feature>
<protein>
    <submittedName>
        <fullName evidence="10">MFS general substrate transporter</fullName>
    </submittedName>
</protein>
<dbReference type="CDD" id="cd17502">
    <property type="entry name" value="MFS_Azr1_MDR_like"/>
    <property type="match status" value="1"/>
</dbReference>
<dbReference type="PANTHER" id="PTHR23501">
    <property type="entry name" value="MAJOR FACILITATOR SUPERFAMILY"/>
    <property type="match status" value="1"/>
</dbReference>
<feature type="transmembrane region" description="Helical" evidence="8">
    <location>
        <begin position="239"/>
        <end position="258"/>
    </location>
</feature>
<evidence type="ECO:0000313" key="11">
    <source>
        <dbReference type="Proteomes" id="UP000800038"/>
    </source>
</evidence>
<reference evidence="10" key="1">
    <citation type="journal article" date="2020" name="Stud. Mycol.">
        <title>101 Dothideomycetes genomes: a test case for predicting lifestyles and emergence of pathogens.</title>
        <authorList>
            <person name="Haridas S."/>
            <person name="Albert R."/>
            <person name="Binder M."/>
            <person name="Bloem J."/>
            <person name="Labutti K."/>
            <person name="Salamov A."/>
            <person name="Andreopoulos B."/>
            <person name="Baker S."/>
            <person name="Barry K."/>
            <person name="Bills G."/>
            <person name="Bluhm B."/>
            <person name="Cannon C."/>
            <person name="Castanera R."/>
            <person name="Culley D."/>
            <person name="Daum C."/>
            <person name="Ezra D."/>
            <person name="Gonzalez J."/>
            <person name="Henrissat B."/>
            <person name="Kuo A."/>
            <person name="Liang C."/>
            <person name="Lipzen A."/>
            <person name="Lutzoni F."/>
            <person name="Magnuson J."/>
            <person name="Mondo S."/>
            <person name="Nolan M."/>
            <person name="Ohm R."/>
            <person name="Pangilinan J."/>
            <person name="Park H.-J."/>
            <person name="Ramirez L."/>
            <person name="Alfaro M."/>
            <person name="Sun H."/>
            <person name="Tritt A."/>
            <person name="Yoshinaga Y."/>
            <person name="Zwiers L.-H."/>
            <person name="Turgeon B."/>
            <person name="Goodwin S."/>
            <person name="Spatafora J."/>
            <person name="Crous P."/>
            <person name="Grigoriev I."/>
        </authorList>
    </citation>
    <scope>NUCLEOTIDE SEQUENCE</scope>
    <source>
        <strain evidence="10">CBS 161.51</strain>
    </source>
</reference>
<evidence type="ECO:0000256" key="3">
    <source>
        <dbReference type="ARBA" id="ARBA00022692"/>
    </source>
</evidence>
<feature type="transmembrane region" description="Helical" evidence="8">
    <location>
        <begin position="527"/>
        <end position="549"/>
    </location>
</feature>
<keyword evidence="4 8" id="KW-1133">Transmembrane helix</keyword>
<dbReference type="InterPro" id="IPR020846">
    <property type="entry name" value="MFS_dom"/>
</dbReference>
<gene>
    <name evidence="10" type="ORF">EJ02DRAFT_411269</name>
</gene>
<dbReference type="PRINTS" id="PR01036">
    <property type="entry name" value="TCRTETB"/>
</dbReference>
<dbReference type="GO" id="GO:0005886">
    <property type="term" value="C:plasma membrane"/>
    <property type="evidence" value="ECO:0007669"/>
    <property type="project" value="TreeGrafter"/>
</dbReference>
<dbReference type="Gene3D" id="1.20.1250.20">
    <property type="entry name" value="MFS general substrate transporter like domains"/>
    <property type="match status" value="1"/>
</dbReference>
<evidence type="ECO:0000256" key="4">
    <source>
        <dbReference type="ARBA" id="ARBA00022989"/>
    </source>
</evidence>
<dbReference type="AlphaFoldDB" id="A0A6A5SEZ1"/>
<dbReference type="FunFam" id="1.20.1250.20:FF:000484">
    <property type="entry name" value="MFS general substrate transporter"/>
    <property type="match status" value="1"/>
</dbReference>
<dbReference type="InterPro" id="IPR011701">
    <property type="entry name" value="MFS"/>
</dbReference>
<keyword evidence="5 8" id="KW-0472">Membrane</keyword>
<feature type="transmembrane region" description="Helical" evidence="8">
    <location>
        <begin position="171"/>
        <end position="196"/>
    </location>
</feature>
<evidence type="ECO:0000259" key="9">
    <source>
        <dbReference type="PROSITE" id="PS50850"/>
    </source>
</evidence>
<feature type="transmembrane region" description="Helical" evidence="8">
    <location>
        <begin position="436"/>
        <end position="457"/>
    </location>
</feature>
<feature type="transmembrane region" description="Helical" evidence="8">
    <location>
        <begin position="395"/>
        <end position="415"/>
    </location>
</feature>
<dbReference type="EMBL" id="ML976118">
    <property type="protein sequence ID" value="KAF1938009.1"/>
    <property type="molecule type" value="Genomic_DNA"/>
</dbReference>
<evidence type="ECO:0000313" key="10">
    <source>
        <dbReference type="EMBL" id="KAF1938009.1"/>
    </source>
</evidence>
<feature type="region of interest" description="Disordered" evidence="7">
    <location>
        <begin position="58"/>
        <end position="98"/>
    </location>
</feature>
<dbReference type="InterPro" id="IPR036259">
    <property type="entry name" value="MFS_trans_sf"/>
</dbReference>
<evidence type="ECO:0000256" key="5">
    <source>
        <dbReference type="ARBA" id="ARBA00023136"/>
    </source>
</evidence>
<dbReference type="SUPFAM" id="SSF103473">
    <property type="entry name" value="MFS general substrate transporter"/>
    <property type="match status" value="1"/>
</dbReference>
<comment type="subcellular location">
    <subcellularLocation>
        <location evidence="1">Membrane</location>
        <topology evidence="1">Multi-pass membrane protein</topology>
    </subcellularLocation>
</comment>
<sequence length="680" mass="74677">MPRQLDISAHPHGYNKIRRSTVYHDPPESDIDEFLAPPTWEQATRRPSLPFAGRRRATYVDPPESDLDGYLSNPETPTRRNTAYARNHRRTESYSSRLSKRISRTSESFVATAEFNGWGDPAQPFHRMNDIELDGRLTTTHISRTPDGTLKLEEFDGDESRTTKPVHGMNFYLILLALSMTNLLVAFEGTVVSTALPTIVAQLGGGSSYVWVSSGYFLASTVLQPLYGQLADIFGRRILIIFATVSFVVGSGISGGAPNMSVMILGRVIQGVGGGGINMLVNLIVCDLVPLRDRGKWMAVIFSSISIGTGLGPFLGGVIVQTTTWRWVFLLNIPVGIVALILLLFFLRIKTPKSVGTWREKVARLDLGGNVIFIISTSMILLTLAYAGTLWPWKSYSSITTLLFGILGMVVFIFYEESNYCPHPTIPLRLFRNRTSAAAFAITFIHSLLTLLVIYFIPVYFQGVLLSTPTRSGVQMLPTVVILVPFSAISGALLSKYGRYKPFHIAGFAVITLGLGLFILLDRHSSMAVWVMVQFTVAVGSGFSLSTLLPAVQAKLSDKDTAAATATWAFVRQFGVVWGVSVPAAIFNSRVETLLPRISSEVVRAALANGAAYDHGTKAFIGQFQDPLRSEIISVYEDSLQLVWIFATALAGLGFVLVFLEEEVSLRTENSGEFGMDEKN</sequence>
<keyword evidence="3 8" id="KW-0812">Transmembrane</keyword>
<keyword evidence="11" id="KW-1185">Reference proteome</keyword>
<organism evidence="10 11">
    <name type="scientific">Clathrospora elynae</name>
    <dbReference type="NCBI Taxonomy" id="706981"/>
    <lineage>
        <taxon>Eukaryota</taxon>
        <taxon>Fungi</taxon>
        <taxon>Dikarya</taxon>
        <taxon>Ascomycota</taxon>
        <taxon>Pezizomycotina</taxon>
        <taxon>Dothideomycetes</taxon>
        <taxon>Pleosporomycetidae</taxon>
        <taxon>Pleosporales</taxon>
        <taxon>Diademaceae</taxon>
        <taxon>Clathrospora</taxon>
    </lineage>
</organism>
<dbReference type="Pfam" id="PF07690">
    <property type="entry name" value="MFS_1"/>
    <property type="match status" value="1"/>
</dbReference>
<dbReference type="Gene3D" id="1.20.1720.10">
    <property type="entry name" value="Multidrug resistance protein D"/>
    <property type="match status" value="1"/>
</dbReference>
<name>A0A6A5SEZ1_9PLEO</name>
<feature type="transmembrane region" description="Helical" evidence="8">
    <location>
        <begin position="208"/>
        <end position="227"/>
    </location>
</feature>
<evidence type="ECO:0000256" key="7">
    <source>
        <dbReference type="SAM" id="MobiDB-lite"/>
    </source>
</evidence>
<proteinExistence type="predicted"/>
<feature type="transmembrane region" description="Helical" evidence="8">
    <location>
        <begin position="297"/>
        <end position="319"/>
    </location>
</feature>
<feature type="transmembrane region" description="Helical" evidence="8">
    <location>
        <begin position="325"/>
        <end position="347"/>
    </location>
</feature>
<evidence type="ECO:0000256" key="6">
    <source>
        <dbReference type="ARBA" id="ARBA00023180"/>
    </source>
</evidence>
<dbReference type="PROSITE" id="PS50850">
    <property type="entry name" value="MFS"/>
    <property type="match status" value="1"/>
</dbReference>